<keyword evidence="1" id="KW-0812">Transmembrane</keyword>
<dbReference type="Proteomes" id="UP000887458">
    <property type="component" value="Unassembled WGS sequence"/>
</dbReference>
<evidence type="ECO:0000313" key="2">
    <source>
        <dbReference type="EMBL" id="KAH9420961.1"/>
    </source>
</evidence>
<reference evidence="2 3" key="1">
    <citation type="journal article" date="2018" name="J. Allergy Clin. Immunol.">
        <title>High-quality assembly of Dermatophagoides pteronyssinus genome and transcriptome reveals a wide range of novel allergens.</title>
        <authorList>
            <person name="Liu X.Y."/>
            <person name="Yang K.Y."/>
            <person name="Wang M.Q."/>
            <person name="Kwok J.S."/>
            <person name="Zeng X."/>
            <person name="Yang Z."/>
            <person name="Xiao X.J."/>
            <person name="Lau C.P."/>
            <person name="Li Y."/>
            <person name="Huang Z.M."/>
            <person name="Ba J.G."/>
            <person name="Yim A.K."/>
            <person name="Ouyang C.Y."/>
            <person name="Ngai S.M."/>
            <person name="Chan T.F."/>
            <person name="Leung E.L."/>
            <person name="Liu L."/>
            <person name="Liu Z.G."/>
            <person name="Tsui S.K."/>
        </authorList>
    </citation>
    <scope>NUCLEOTIDE SEQUENCE [LARGE SCALE GENOMIC DNA]</scope>
    <source>
        <strain evidence="2">Derp</strain>
    </source>
</reference>
<keyword evidence="3" id="KW-1185">Reference proteome</keyword>
<keyword evidence="1" id="KW-1133">Transmembrane helix</keyword>
<keyword evidence="1" id="KW-0472">Membrane</keyword>
<gene>
    <name evidence="2" type="ORF">DERP_001401</name>
</gene>
<evidence type="ECO:0000256" key="1">
    <source>
        <dbReference type="SAM" id="Phobius"/>
    </source>
</evidence>
<comment type="caution">
    <text evidence="2">The sequence shown here is derived from an EMBL/GenBank/DDBJ whole genome shotgun (WGS) entry which is preliminary data.</text>
</comment>
<evidence type="ECO:0008006" key="4">
    <source>
        <dbReference type="Google" id="ProtNLM"/>
    </source>
</evidence>
<name>A0ABQ8JEB4_DERPT</name>
<proteinExistence type="predicted"/>
<feature type="transmembrane region" description="Helical" evidence="1">
    <location>
        <begin position="71"/>
        <end position="89"/>
    </location>
</feature>
<sequence length="99" mass="11675">MKKVTIIETVWQQYHQQQQQQKCNYMILSTKNVVQHQPQKPKIKSTTKKTITDDRKLQSSFSTKFTSTSLSLLWIFIIILINLITLITCSEQFNIMIIK</sequence>
<accession>A0ABQ8JEB4</accession>
<protein>
    <recommendedName>
        <fullName evidence="4">Transmembrane protein</fullName>
    </recommendedName>
</protein>
<organism evidence="2 3">
    <name type="scientific">Dermatophagoides pteronyssinus</name>
    <name type="common">European house dust mite</name>
    <dbReference type="NCBI Taxonomy" id="6956"/>
    <lineage>
        <taxon>Eukaryota</taxon>
        <taxon>Metazoa</taxon>
        <taxon>Ecdysozoa</taxon>
        <taxon>Arthropoda</taxon>
        <taxon>Chelicerata</taxon>
        <taxon>Arachnida</taxon>
        <taxon>Acari</taxon>
        <taxon>Acariformes</taxon>
        <taxon>Sarcoptiformes</taxon>
        <taxon>Astigmata</taxon>
        <taxon>Psoroptidia</taxon>
        <taxon>Analgoidea</taxon>
        <taxon>Pyroglyphidae</taxon>
        <taxon>Dermatophagoidinae</taxon>
        <taxon>Dermatophagoides</taxon>
    </lineage>
</organism>
<dbReference type="EMBL" id="NJHN03000047">
    <property type="protein sequence ID" value="KAH9420961.1"/>
    <property type="molecule type" value="Genomic_DNA"/>
</dbReference>
<evidence type="ECO:0000313" key="3">
    <source>
        <dbReference type="Proteomes" id="UP000887458"/>
    </source>
</evidence>
<reference evidence="2 3" key="2">
    <citation type="journal article" date="2022" name="Mol. Biol. Evol.">
        <title>Comparative Genomics Reveals Insights into the Divergent Evolution of Astigmatic Mites and Household Pest Adaptations.</title>
        <authorList>
            <person name="Xiong Q."/>
            <person name="Wan A.T."/>
            <person name="Liu X."/>
            <person name="Fung C.S."/>
            <person name="Xiao X."/>
            <person name="Malainual N."/>
            <person name="Hou J."/>
            <person name="Wang L."/>
            <person name="Wang M."/>
            <person name="Yang K.Y."/>
            <person name="Cui Y."/>
            <person name="Leung E.L."/>
            <person name="Nong W."/>
            <person name="Shin S.K."/>
            <person name="Au S.W."/>
            <person name="Jeong K.Y."/>
            <person name="Chew F.T."/>
            <person name="Hui J.H."/>
            <person name="Leung T.F."/>
            <person name="Tungtrongchitr A."/>
            <person name="Zhong N."/>
            <person name="Liu Z."/>
            <person name="Tsui S.K."/>
        </authorList>
    </citation>
    <scope>NUCLEOTIDE SEQUENCE [LARGE SCALE GENOMIC DNA]</scope>
    <source>
        <strain evidence="2">Derp</strain>
    </source>
</reference>